<evidence type="ECO:0000313" key="3">
    <source>
        <dbReference type="EMBL" id="MCY1005157.1"/>
    </source>
</evidence>
<accession>A0A9X3IUH8</accession>
<feature type="region of interest" description="Disordered" evidence="1">
    <location>
        <begin position="140"/>
        <end position="169"/>
    </location>
</feature>
<keyword evidence="4" id="KW-1185">Reference proteome</keyword>
<evidence type="ECO:0000256" key="2">
    <source>
        <dbReference type="SAM" id="SignalP"/>
    </source>
</evidence>
<name>A0A9X3IUH8_9BACT</name>
<dbReference type="AlphaFoldDB" id="A0A9X3IUH8"/>
<keyword evidence="2" id="KW-0732">Signal</keyword>
<dbReference type="Proteomes" id="UP001150924">
    <property type="component" value="Unassembled WGS sequence"/>
</dbReference>
<gene>
    <name evidence="3" type="ORF">OV079_06135</name>
</gene>
<feature type="chain" id="PRO_5040827466" evidence="2">
    <location>
        <begin position="25"/>
        <end position="338"/>
    </location>
</feature>
<comment type="caution">
    <text evidence="3">The sequence shown here is derived from an EMBL/GenBank/DDBJ whole genome shotgun (WGS) entry which is preliminary data.</text>
</comment>
<dbReference type="RefSeq" id="WP_267766792.1">
    <property type="nucleotide sequence ID" value="NZ_JAPNKE010000002.1"/>
</dbReference>
<evidence type="ECO:0000313" key="4">
    <source>
        <dbReference type="Proteomes" id="UP001150924"/>
    </source>
</evidence>
<dbReference type="EMBL" id="JAPNKE010000002">
    <property type="protein sequence ID" value="MCY1005157.1"/>
    <property type="molecule type" value="Genomic_DNA"/>
</dbReference>
<reference evidence="3" key="1">
    <citation type="submission" date="2022-11" db="EMBL/GenBank/DDBJ databases">
        <title>Minimal conservation of predation-associated metabolite biosynthetic gene clusters underscores biosynthetic potential of Myxococcota including descriptions for ten novel species: Archangium lansinium sp. nov., Myxococcus landrumus sp. nov., Nannocystis bai.</title>
        <authorList>
            <person name="Ahearne A."/>
            <person name="Stevens C."/>
            <person name="Phillips K."/>
        </authorList>
    </citation>
    <scope>NUCLEOTIDE SEQUENCE</scope>
    <source>
        <strain evidence="3">Na p29</strain>
    </source>
</reference>
<feature type="compositionally biased region" description="Pro residues" evidence="1">
    <location>
        <begin position="140"/>
        <end position="152"/>
    </location>
</feature>
<protein>
    <submittedName>
        <fullName evidence="3">Uncharacterized protein</fullName>
    </submittedName>
</protein>
<proteinExistence type="predicted"/>
<evidence type="ECO:0000256" key="1">
    <source>
        <dbReference type="SAM" id="MobiDB-lite"/>
    </source>
</evidence>
<organism evidence="3 4">
    <name type="scientific">Nannocystis pusilla</name>
    <dbReference type="NCBI Taxonomy" id="889268"/>
    <lineage>
        <taxon>Bacteria</taxon>
        <taxon>Pseudomonadati</taxon>
        <taxon>Myxococcota</taxon>
        <taxon>Polyangia</taxon>
        <taxon>Nannocystales</taxon>
        <taxon>Nannocystaceae</taxon>
        <taxon>Nannocystis</taxon>
    </lineage>
</organism>
<feature type="signal peptide" evidence="2">
    <location>
        <begin position="1"/>
        <end position="24"/>
    </location>
</feature>
<sequence length="338" mass="35089">MSIRTCPWLVALCVSLLGAREAAAAPSWLELRWPEVAGCPTREEVEATALRLTAGESPQPVTAEASITADAGGYALDLRVRDSGAQQRTLQSPHCEALAGATAVIVAVAAAPIGVSARVTAAPPPRDALEVDLAPLPVAKPPAPATELPPAPATELAPTPSASPSRRRPGLAIGFGASAGIGPTPRFTAGLSGNVSLLWRRVRLDLRGSGWFPGLARASDLPGIGVRLQLVAGAVRGCPRLVRRTVALELCAGLELGALLAEGAGLQQNDRSRGLWAAGLLAPGVRWQPLRWLSLGVEVEGLIAFTRRRYRASDADALVYTVPPVGVRLGGGLAVHFF</sequence>
<feature type="compositionally biased region" description="Low complexity" evidence="1">
    <location>
        <begin position="153"/>
        <end position="164"/>
    </location>
</feature>